<name>A0A2U1QEI1_ARTAN</name>
<dbReference type="Proteomes" id="UP000245207">
    <property type="component" value="Unassembled WGS sequence"/>
</dbReference>
<sequence>MDDPDYLATGFLKAQSDVYSFGLLLFDIMNRGSISDGWTTNTAGHVIDPLTGDKISGRSFYMIKEMANNCITYSIKDRPTIDTIIKTIEEALDIHDTSITKESSEYQNPRNLIIPFEEIRQATRNFSPENLVLLQKCDETIHIGTWKNRTAIIKTYGLKGRFETEFDIITRFQHPNIVSYIGYHEEYMTYTLVYEHPFNGRLADHLQDPHKRHRLTWEQRLKICIGAARALKYLHSGLWEENRVVHLHFRSEIIFLDENMEAKISEFCNAILIPRNQSQVRVDLAFGDVDKDYLDPIYLETQIVNFEMDVYSFGVVMFEVLGGLKASEKSFDDYHHESRNLIKRVYRYYDDELEKLIDPCIKDQIDIRSLHTFAQAAYSCLGFNINERPSMNRIIKRLEEALYFQNYRASTSTSTTTIRSQQYQKLEDLIIPLDEINLATGNFNENSKIGKGGFGVVYKGILSKRWPDIQVAIKRLNKTSHQAKTDFRNELELISRFQHQNIIHFIGYCEEGDEMLLVYEYAINGSLESHLEDPSKISCLTWAQRMKICLGAAKGLEYLHSGLGEDSRVIHRDVKSGNILLDENMEAKICDFGFSKPDSTNKLQQSKLYTKVAGTKFYMDPIYHESGILRTESDVYSFGVVMLEMLSGMPAWHVKSFGHDKPQPLINLVRRYYDNGKELLIHPQIKDEIDYTSFLTFIEIAYRCISFNSKERPTMEIIADKIEEALDFQAQWTATAPQAQQQVRYTYVQSGQTLPGHSAQQAQPAAQSAAITAQPLGLVPLVYSTRGQAPIGSQATVLPQAFNKLTLQDPTWHIDTRASSHLRDNMSTVITISNKSIYPSIIVGNGQSIPATEMGHSILIVKLTIRLGSYLSSNTIKVAKTTISCLDFYYIGGVWINEERVRHDLEKIHRKLTPLKTAIELLKTAIELCFSFVTQTTNFQHYNTYFGEEIWKRKHFGHFWSIKVKKTTKSQNQAENVTFPSIIPFAIMENANPPLTPDEVASLRNQIESEIRELNSLIDAQLDHALNDLAGAIYASKDLEYDDLKNSGSLEEREDERVGDEYFNLYPTKKEIAYYNNIINNPRSPFVKIDPKIKRGNPWNVKIPCMIGYRYVDHAYINFESPINVMSSSVYNDIVNTRLKPRKDPNYPGEICNFVGRVRDLHVLVGNFTYVTDFMIVEDLASVIDCSLSHVVLGKPFVEKSKLSYDQFEGTIQFSNGTDRITYRMPNRMKEFRFVSQLDKDNIGAIENINEEDKKKGMDYVWGKRSLFYKGCLTLGPKYKVDREVGKRIVEAIEKKISTLIAAPCVLVISGRLQSATPRGIDSYLLIYRKVISVIQDVIGYRMELLDTWCSCIWFNETSGHLAFVYLLLNEAIENGAHTNCDYYWFAVFITFEDMLMCVLPSRKLPCYCNRQCSSLFCNYSYVQIHALVMSLNYTGIEIKTVHALDSWDRGVLVLVSGSVHLKDFASRRNFVQTFFLAPQETGYFVLNDIFQFVDDQPIHHHPVAFMTQNDLVSKLSGTTAVRDQASSYMSADDIQAREYVPPTTAEENVYRSVGTRSKRMHWMDARALRRKDAFRGERPWGDTVCDPWISDRETVSKLRDKICVSSYVLKRFF</sequence>
<proteinExistence type="inferred from homology"/>
<dbReference type="FunFam" id="3.30.200.20:FF:000039">
    <property type="entry name" value="receptor-like protein kinase FERONIA"/>
    <property type="match status" value="1"/>
</dbReference>
<gene>
    <name evidence="19" type="ORF">CTI12_AA039630</name>
</gene>
<keyword evidence="12" id="KW-1133">Transmembrane helix</keyword>
<accession>A0A2U1QEI1</accession>
<dbReference type="InterPro" id="IPR032710">
    <property type="entry name" value="NTF2-like_dom_sf"/>
</dbReference>
<organism evidence="19 20">
    <name type="scientific">Artemisia annua</name>
    <name type="common">Sweet wormwood</name>
    <dbReference type="NCBI Taxonomy" id="35608"/>
    <lineage>
        <taxon>Eukaryota</taxon>
        <taxon>Viridiplantae</taxon>
        <taxon>Streptophyta</taxon>
        <taxon>Embryophyta</taxon>
        <taxon>Tracheophyta</taxon>
        <taxon>Spermatophyta</taxon>
        <taxon>Magnoliopsida</taxon>
        <taxon>eudicotyledons</taxon>
        <taxon>Gunneridae</taxon>
        <taxon>Pentapetalae</taxon>
        <taxon>asterids</taxon>
        <taxon>campanulids</taxon>
        <taxon>Asterales</taxon>
        <taxon>Asteraceae</taxon>
        <taxon>Asteroideae</taxon>
        <taxon>Anthemideae</taxon>
        <taxon>Artemisiinae</taxon>
        <taxon>Artemisia</taxon>
    </lineage>
</organism>
<keyword evidence="7" id="KW-0812">Transmembrane</keyword>
<dbReference type="InterPro" id="IPR018222">
    <property type="entry name" value="Nuclear_transport_factor_2_euk"/>
</dbReference>
<evidence type="ECO:0000259" key="18">
    <source>
        <dbReference type="PROSITE" id="PS50177"/>
    </source>
</evidence>
<evidence type="ECO:0000256" key="16">
    <source>
        <dbReference type="PROSITE-ProRule" id="PRU10141"/>
    </source>
</evidence>
<dbReference type="Gene3D" id="3.10.450.50">
    <property type="match status" value="1"/>
</dbReference>
<dbReference type="SUPFAM" id="SSF56112">
    <property type="entry name" value="Protein kinase-like (PK-like)"/>
    <property type="match status" value="3"/>
</dbReference>
<keyword evidence="8" id="KW-0732">Signal</keyword>
<evidence type="ECO:0000256" key="12">
    <source>
        <dbReference type="ARBA" id="ARBA00022989"/>
    </source>
</evidence>
<dbReference type="EMBL" id="PKPP01000179">
    <property type="protein sequence ID" value="PWA96421.1"/>
    <property type="molecule type" value="Genomic_DNA"/>
</dbReference>
<evidence type="ECO:0000256" key="15">
    <source>
        <dbReference type="ARBA" id="ARBA00023180"/>
    </source>
</evidence>
<keyword evidence="15" id="KW-0325">Glycoprotein</keyword>
<dbReference type="CDD" id="cd00780">
    <property type="entry name" value="NTF2"/>
    <property type="match status" value="1"/>
</dbReference>
<evidence type="ECO:0000256" key="9">
    <source>
        <dbReference type="ARBA" id="ARBA00022741"/>
    </source>
</evidence>
<evidence type="ECO:0000256" key="11">
    <source>
        <dbReference type="ARBA" id="ARBA00022840"/>
    </source>
</evidence>
<dbReference type="Gene3D" id="1.10.510.10">
    <property type="entry name" value="Transferase(Phosphotransferase) domain 1"/>
    <property type="match status" value="3"/>
</dbReference>
<dbReference type="GO" id="GO:0002229">
    <property type="term" value="P:defense response to oomycetes"/>
    <property type="evidence" value="ECO:0007669"/>
    <property type="project" value="UniProtKB-ARBA"/>
</dbReference>
<evidence type="ECO:0000256" key="7">
    <source>
        <dbReference type="ARBA" id="ARBA00022692"/>
    </source>
</evidence>
<evidence type="ECO:0000256" key="13">
    <source>
        <dbReference type="ARBA" id="ARBA00023136"/>
    </source>
</evidence>
<dbReference type="InterPro" id="IPR021109">
    <property type="entry name" value="Peptidase_aspartic_dom_sf"/>
</dbReference>
<comment type="similarity">
    <text evidence="2">In the N-terminal section; belongs to the leguminous lectin family.</text>
</comment>
<dbReference type="InterPro" id="IPR001245">
    <property type="entry name" value="Ser-Thr/Tyr_kinase_cat_dom"/>
</dbReference>
<evidence type="ECO:0000256" key="6">
    <source>
        <dbReference type="ARBA" id="ARBA00022679"/>
    </source>
</evidence>
<keyword evidence="20" id="KW-1185">Reference proteome</keyword>
<keyword evidence="5" id="KW-0723">Serine/threonine-protein kinase</keyword>
<evidence type="ECO:0000256" key="3">
    <source>
        <dbReference type="ARBA" id="ARBA00010217"/>
    </source>
</evidence>
<evidence type="ECO:0000256" key="2">
    <source>
        <dbReference type="ARBA" id="ARBA00008536"/>
    </source>
</evidence>
<feature type="domain" description="NTF2" evidence="18">
    <location>
        <begin position="1424"/>
        <end position="1493"/>
    </location>
</feature>
<dbReference type="PROSITE" id="PS00107">
    <property type="entry name" value="PROTEIN_KINASE_ATP"/>
    <property type="match status" value="1"/>
</dbReference>
<dbReference type="Pfam" id="PF07714">
    <property type="entry name" value="PK_Tyr_Ser-Thr"/>
    <property type="match status" value="1"/>
</dbReference>
<keyword evidence="4" id="KW-1003">Cell membrane</keyword>
<keyword evidence="6" id="KW-0808">Transferase</keyword>
<keyword evidence="9 16" id="KW-0547">Nucleotide-binding</keyword>
<feature type="domain" description="Protein kinase" evidence="17">
    <location>
        <begin position="443"/>
        <end position="726"/>
    </location>
</feature>
<dbReference type="GO" id="GO:0005886">
    <property type="term" value="C:plasma membrane"/>
    <property type="evidence" value="ECO:0007669"/>
    <property type="project" value="UniProtKB-SubCell"/>
</dbReference>
<evidence type="ECO:0000256" key="4">
    <source>
        <dbReference type="ARBA" id="ARBA00022475"/>
    </source>
</evidence>
<keyword evidence="19" id="KW-0430">Lectin</keyword>
<keyword evidence="10 19" id="KW-0418">Kinase</keyword>
<evidence type="ECO:0000256" key="10">
    <source>
        <dbReference type="ARBA" id="ARBA00022777"/>
    </source>
</evidence>
<dbReference type="GO" id="GO:0005524">
    <property type="term" value="F:ATP binding"/>
    <property type="evidence" value="ECO:0007669"/>
    <property type="project" value="UniProtKB-UniRule"/>
</dbReference>
<dbReference type="Pfam" id="PF02136">
    <property type="entry name" value="NTF2"/>
    <property type="match status" value="1"/>
</dbReference>
<keyword evidence="11 16" id="KW-0067">ATP-binding</keyword>
<dbReference type="OrthoDB" id="2393669at2759"/>
<evidence type="ECO:0000256" key="14">
    <source>
        <dbReference type="ARBA" id="ARBA00023170"/>
    </source>
</evidence>
<evidence type="ECO:0000256" key="1">
    <source>
        <dbReference type="ARBA" id="ARBA00004251"/>
    </source>
</evidence>
<evidence type="ECO:0000256" key="5">
    <source>
        <dbReference type="ARBA" id="ARBA00022527"/>
    </source>
</evidence>
<dbReference type="PROSITE" id="PS00108">
    <property type="entry name" value="PROTEIN_KINASE_ST"/>
    <property type="match status" value="1"/>
</dbReference>
<evidence type="ECO:0000256" key="8">
    <source>
        <dbReference type="ARBA" id="ARBA00022729"/>
    </source>
</evidence>
<dbReference type="InterPro" id="IPR045272">
    <property type="entry name" value="ANXUR1/2-like"/>
</dbReference>
<dbReference type="SMART" id="SM00220">
    <property type="entry name" value="S_TKc"/>
    <property type="match status" value="1"/>
</dbReference>
<feature type="binding site" evidence="16">
    <location>
        <position position="474"/>
    </location>
    <ligand>
        <name>ATP</name>
        <dbReference type="ChEBI" id="CHEBI:30616"/>
    </ligand>
</feature>
<reference evidence="19 20" key="1">
    <citation type="journal article" date="2018" name="Mol. Plant">
        <title>The genome of Artemisia annua provides insight into the evolution of Asteraceae family and artemisinin biosynthesis.</title>
        <authorList>
            <person name="Shen Q."/>
            <person name="Zhang L."/>
            <person name="Liao Z."/>
            <person name="Wang S."/>
            <person name="Yan T."/>
            <person name="Shi P."/>
            <person name="Liu M."/>
            <person name="Fu X."/>
            <person name="Pan Q."/>
            <person name="Wang Y."/>
            <person name="Lv Z."/>
            <person name="Lu X."/>
            <person name="Zhang F."/>
            <person name="Jiang W."/>
            <person name="Ma Y."/>
            <person name="Chen M."/>
            <person name="Hao X."/>
            <person name="Li L."/>
            <person name="Tang Y."/>
            <person name="Lv G."/>
            <person name="Zhou Y."/>
            <person name="Sun X."/>
            <person name="Brodelius P.E."/>
            <person name="Rose J.K.C."/>
            <person name="Tang K."/>
        </authorList>
    </citation>
    <scope>NUCLEOTIDE SEQUENCE [LARGE SCALE GENOMIC DNA]</scope>
    <source>
        <strain evidence="20">cv. Huhao1</strain>
        <tissue evidence="19">Leaf</tissue>
    </source>
</reference>
<dbReference type="InterPro" id="IPR000719">
    <property type="entry name" value="Prot_kinase_dom"/>
</dbReference>
<dbReference type="STRING" id="35608.A0A2U1QEI1"/>
<comment type="caution">
    <text evidence="19">The sequence shown here is derived from an EMBL/GenBank/DDBJ whole genome shotgun (WGS) entry which is preliminary data.</text>
</comment>
<dbReference type="PANTHER" id="PTHR27003:SF359">
    <property type="entry name" value="SERINE_THREONINE-PROTEIN KINASE UNC-51-RELATED"/>
    <property type="match status" value="1"/>
</dbReference>
<dbReference type="Gene3D" id="2.40.70.10">
    <property type="entry name" value="Acid Proteases"/>
    <property type="match status" value="1"/>
</dbReference>
<dbReference type="GO" id="GO:0004674">
    <property type="term" value="F:protein serine/threonine kinase activity"/>
    <property type="evidence" value="ECO:0007669"/>
    <property type="project" value="UniProtKB-KW"/>
</dbReference>
<dbReference type="InterPro" id="IPR002075">
    <property type="entry name" value="NTF2_dom"/>
</dbReference>
<evidence type="ECO:0000259" key="17">
    <source>
        <dbReference type="PROSITE" id="PS50011"/>
    </source>
</evidence>
<dbReference type="PANTHER" id="PTHR27003">
    <property type="entry name" value="OS07G0166700 PROTEIN"/>
    <property type="match status" value="1"/>
</dbReference>
<dbReference type="GO" id="GO:0030246">
    <property type="term" value="F:carbohydrate binding"/>
    <property type="evidence" value="ECO:0007669"/>
    <property type="project" value="UniProtKB-KW"/>
</dbReference>
<dbReference type="Gene3D" id="3.30.200.20">
    <property type="entry name" value="Phosphorylase Kinase, domain 1"/>
    <property type="match status" value="2"/>
</dbReference>
<dbReference type="InterPro" id="IPR017441">
    <property type="entry name" value="Protein_kinase_ATP_BS"/>
</dbReference>
<evidence type="ECO:0000313" key="20">
    <source>
        <dbReference type="Proteomes" id="UP000245207"/>
    </source>
</evidence>
<dbReference type="PROSITE" id="PS50011">
    <property type="entry name" value="PROTEIN_KINASE_DOM"/>
    <property type="match status" value="2"/>
</dbReference>
<dbReference type="GO" id="GO:0009506">
    <property type="term" value="C:plasmodesma"/>
    <property type="evidence" value="ECO:0007669"/>
    <property type="project" value="TreeGrafter"/>
</dbReference>
<keyword evidence="13" id="KW-0472">Membrane</keyword>
<dbReference type="SUPFAM" id="SSF54427">
    <property type="entry name" value="NTF2-like"/>
    <property type="match status" value="1"/>
</dbReference>
<dbReference type="PROSITE" id="PS50177">
    <property type="entry name" value="NTF2_DOMAIN"/>
    <property type="match status" value="1"/>
</dbReference>
<comment type="subcellular location">
    <subcellularLocation>
        <location evidence="1">Cell membrane</location>
        <topology evidence="1">Single-pass type I membrane protein</topology>
    </subcellularLocation>
</comment>
<keyword evidence="14" id="KW-0675">Receptor</keyword>
<dbReference type="FunFam" id="1.10.510.10:FF:000240">
    <property type="entry name" value="Lectin-domain containing receptor kinase A4.3"/>
    <property type="match status" value="1"/>
</dbReference>
<comment type="similarity">
    <text evidence="3">In the C-terminal section; belongs to the protein kinase superfamily. Ser/Thr protein kinase family.</text>
</comment>
<dbReference type="InterPro" id="IPR011009">
    <property type="entry name" value="Kinase-like_dom_sf"/>
</dbReference>
<feature type="domain" description="Protein kinase" evidence="17">
    <location>
        <begin position="23"/>
        <end position="404"/>
    </location>
</feature>
<dbReference type="GO" id="GO:0004714">
    <property type="term" value="F:transmembrane receptor protein tyrosine kinase activity"/>
    <property type="evidence" value="ECO:0007669"/>
    <property type="project" value="InterPro"/>
</dbReference>
<protein>
    <submittedName>
        <fullName evidence="19">Protein kinase-like domain, Concanavalin A-like lectin/glucanase domain protein</fullName>
    </submittedName>
</protein>
<dbReference type="Pfam" id="PF00069">
    <property type="entry name" value="Pkinase"/>
    <property type="match status" value="1"/>
</dbReference>
<dbReference type="InterPro" id="IPR008271">
    <property type="entry name" value="Ser/Thr_kinase_AS"/>
</dbReference>
<evidence type="ECO:0000313" key="19">
    <source>
        <dbReference type="EMBL" id="PWA96421.1"/>
    </source>
</evidence>